<organism evidence="2 3">
    <name type="scientific">Idiomarina fontislapidosi</name>
    <dbReference type="NCBI Taxonomy" id="263723"/>
    <lineage>
        <taxon>Bacteria</taxon>
        <taxon>Pseudomonadati</taxon>
        <taxon>Pseudomonadota</taxon>
        <taxon>Gammaproteobacteria</taxon>
        <taxon>Alteromonadales</taxon>
        <taxon>Idiomarinaceae</taxon>
        <taxon>Idiomarina</taxon>
    </lineage>
</organism>
<dbReference type="InterPro" id="IPR058248">
    <property type="entry name" value="Lxx211020-like"/>
</dbReference>
<reference evidence="3" key="1">
    <citation type="journal article" date="2018" name="Front. Microbiol.">
        <title>Genome-Based Analysis Reveals the Taxonomy and Diversity of the Family Idiomarinaceae.</title>
        <authorList>
            <person name="Liu Y."/>
            <person name="Lai Q."/>
            <person name="Shao Z."/>
        </authorList>
    </citation>
    <scope>NUCLEOTIDE SEQUENCE [LARGE SCALE GENOMIC DNA]</scope>
    <source>
        <strain evidence="3">F23</strain>
    </source>
</reference>
<evidence type="ECO:0000256" key="1">
    <source>
        <dbReference type="SAM" id="SignalP"/>
    </source>
</evidence>
<name>A0A432Y823_9GAMM</name>
<dbReference type="Gene3D" id="2.60.40.1890">
    <property type="entry name" value="PCu(A)C copper chaperone"/>
    <property type="match status" value="1"/>
</dbReference>
<protein>
    <recommendedName>
        <fullName evidence="4">Copper chaperone PCu(A)C</fullName>
    </recommendedName>
</protein>
<dbReference type="InterPro" id="IPR007410">
    <property type="entry name" value="LpqE-like"/>
</dbReference>
<feature type="signal peptide" evidence="1">
    <location>
        <begin position="1"/>
        <end position="18"/>
    </location>
</feature>
<dbReference type="AlphaFoldDB" id="A0A432Y823"/>
<dbReference type="EMBL" id="PIPV01000003">
    <property type="protein sequence ID" value="RUO57119.1"/>
    <property type="molecule type" value="Genomic_DNA"/>
</dbReference>
<keyword evidence="3" id="KW-1185">Reference proteome</keyword>
<dbReference type="OrthoDB" id="9796962at2"/>
<dbReference type="RefSeq" id="WP_110573695.1">
    <property type="nucleotide sequence ID" value="NZ_PIPV01000003.1"/>
</dbReference>
<comment type="caution">
    <text evidence="2">The sequence shown here is derived from an EMBL/GenBank/DDBJ whole genome shotgun (WGS) entry which is preliminary data.</text>
</comment>
<evidence type="ECO:0000313" key="2">
    <source>
        <dbReference type="EMBL" id="RUO57119.1"/>
    </source>
</evidence>
<accession>A0A432Y823</accession>
<evidence type="ECO:0000313" key="3">
    <source>
        <dbReference type="Proteomes" id="UP000287330"/>
    </source>
</evidence>
<dbReference type="Proteomes" id="UP000287330">
    <property type="component" value="Unassembled WGS sequence"/>
</dbReference>
<keyword evidence="1" id="KW-0732">Signal</keyword>
<sequence>MLKLLAGLALMVSTSAMAQDALNISDARAKESIPGSQNGVAFATIENTSSSPIIITGVSSSVSKMTQIHTHVMKDGMMSMKHVPELSIQPGEQVVFQSGGYHFMLMGLKEPLVKGETFNLTISYDTNQTQLISVQVEGR</sequence>
<dbReference type="PANTHER" id="PTHR36302:SF1">
    <property type="entry name" value="COPPER CHAPERONE PCU(A)C"/>
    <property type="match status" value="1"/>
</dbReference>
<dbReference type="Pfam" id="PF04314">
    <property type="entry name" value="PCuAC"/>
    <property type="match status" value="1"/>
</dbReference>
<feature type="chain" id="PRO_5019280881" description="Copper chaperone PCu(A)C" evidence="1">
    <location>
        <begin position="19"/>
        <end position="139"/>
    </location>
</feature>
<proteinExistence type="predicted"/>
<gene>
    <name evidence="2" type="ORF">CWE25_05455</name>
</gene>
<dbReference type="SUPFAM" id="SSF110087">
    <property type="entry name" value="DR1885-like metal-binding protein"/>
    <property type="match status" value="1"/>
</dbReference>
<dbReference type="InterPro" id="IPR036182">
    <property type="entry name" value="PCuAC_sf"/>
</dbReference>
<evidence type="ECO:0008006" key="4">
    <source>
        <dbReference type="Google" id="ProtNLM"/>
    </source>
</evidence>
<dbReference type="PANTHER" id="PTHR36302">
    <property type="entry name" value="BLR7088 PROTEIN"/>
    <property type="match status" value="1"/>
</dbReference>